<reference evidence="2" key="1">
    <citation type="journal article" date="2024" name="Proc. Natl. Acad. Sci. U.S.A.">
        <title>Extraordinary preservation of gene collinearity over three hundred million years revealed in homosporous lycophytes.</title>
        <authorList>
            <person name="Li C."/>
            <person name="Wickell D."/>
            <person name="Kuo L.Y."/>
            <person name="Chen X."/>
            <person name="Nie B."/>
            <person name="Liao X."/>
            <person name="Peng D."/>
            <person name="Ji J."/>
            <person name="Jenkins J."/>
            <person name="Williams M."/>
            <person name="Shu S."/>
            <person name="Plott C."/>
            <person name="Barry K."/>
            <person name="Rajasekar S."/>
            <person name="Grimwood J."/>
            <person name="Han X."/>
            <person name="Sun S."/>
            <person name="Hou Z."/>
            <person name="He W."/>
            <person name="Dai G."/>
            <person name="Sun C."/>
            <person name="Schmutz J."/>
            <person name="Leebens-Mack J.H."/>
            <person name="Li F.W."/>
            <person name="Wang L."/>
        </authorList>
    </citation>
    <scope>NUCLEOTIDE SEQUENCE [LARGE SCALE GENOMIC DNA]</scope>
    <source>
        <strain evidence="2">cv. PW_Plant_1</strain>
    </source>
</reference>
<dbReference type="Proteomes" id="UP001162992">
    <property type="component" value="Chromosome 7"/>
</dbReference>
<proteinExistence type="predicted"/>
<comment type="caution">
    <text evidence="1">The sequence shown here is derived from an EMBL/GenBank/DDBJ whole genome shotgun (WGS) entry which is preliminary data.</text>
</comment>
<organism evidence="1 2">
    <name type="scientific">Diphasiastrum complanatum</name>
    <name type="common">Issler's clubmoss</name>
    <name type="synonym">Lycopodium complanatum</name>
    <dbReference type="NCBI Taxonomy" id="34168"/>
    <lineage>
        <taxon>Eukaryota</taxon>
        <taxon>Viridiplantae</taxon>
        <taxon>Streptophyta</taxon>
        <taxon>Embryophyta</taxon>
        <taxon>Tracheophyta</taxon>
        <taxon>Lycopodiopsida</taxon>
        <taxon>Lycopodiales</taxon>
        <taxon>Lycopodiaceae</taxon>
        <taxon>Lycopodioideae</taxon>
        <taxon>Diphasiastrum</taxon>
    </lineage>
</organism>
<evidence type="ECO:0000313" key="1">
    <source>
        <dbReference type="EMBL" id="KAJ7549784.1"/>
    </source>
</evidence>
<name>A0ACC2D6H3_DIPCM</name>
<keyword evidence="2" id="KW-1185">Reference proteome</keyword>
<evidence type="ECO:0000313" key="2">
    <source>
        <dbReference type="Proteomes" id="UP001162992"/>
    </source>
</evidence>
<sequence>MELLTRAFSPVMMAMSDQSLLACQSSFGNQARAVGGLGVHFVSKRAIVHSSAHDSPIASTIYYNVKKGDTLTSIARRHKTSVRSIAEVNDIVDINILQEGQVLLIPLNQRVLQRMTSVIEGFEESSTLKFTSRRLPSKAITLKSQTKDSNTILPATAFPPNTLSNFVKTVAPIFLLVPIVGVCISYFVYGIYCKLTLDVSKQQADREVQDVQHTPKLKRWQMILDDDKETEELGFMHDIENQMVVTDNASHCRGMGDLLMAEYPRFAYQFIMLERLHRLKGDLQHMATSNEFTAMDLSQTPEGLAFHDILFMEPFWFDTQQLRDVMRAMYFVMRHVDCERCTRGLIYEFMDRIGSN</sequence>
<dbReference type="EMBL" id="CM055098">
    <property type="protein sequence ID" value="KAJ7549784.1"/>
    <property type="molecule type" value="Genomic_DNA"/>
</dbReference>
<gene>
    <name evidence="1" type="ORF">O6H91_07G068900</name>
</gene>
<protein>
    <submittedName>
        <fullName evidence="1">Uncharacterized protein</fullName>
    </submittedName>
</protein>
<accession>A0ACC2D6H3</accession>